<dbReference type="EMBL" id="ML120362">
    <property type="protein sequence ID" value="RPB03527.1"/>
    <property type="molecule type" value="Genomic_DNA"/>
</dbReference>
<reference evidence="3 4" key="1">
    <citation type="journal article" date="2018" name="Nat. Ecol. Evol.">
        <title>Pezizomycetes genomes reveal the molecular basis of ectomycorrhizal truffle lifestyle.</title>
        <authorList>
            <person name="Murat C."/>
            <person name="Payen T."/>
            <person name="Noel B."/>
            <person name="Kuo A."/>
            <person name="Morin E."/>
            <person name="Chen J."/>
            <person name="Kohler A."/>
            <person name="Krizsan K."/>
            <person name="Balestrini R."/>
            <person name="Da Silva C."/>
            <person name="Montanini B."/>
            <person name="Hainaut M."/>
            <person name="Levati E."/>
            <person name="Barry K.W."/>
            <person name="Belfiori B."/>
            <person name="Cichocki N."/>
            <person name="Clum A."/>
            <person name="Dockter R.B."/>
            <person name="Fauchery L."/>
            <person name="Guy J."/>
            <person name="Iotti M."/>
            <person name="Le Tacon F."/>
            <person name="Lindquist E.A."/>
            <person name="Lipzen A."/>
            <person name="Malagnac F."/>
            <person name="Mello A."/>
            <person name="Molinier V."/>
            <person name="Miyauchi S."/>
            <person name="Poulain J."/>
            <person name="Riccioni C."/>
            <person name="Rubini A."/>
            <person name="Sitrit Y."/>
            <person name="Splivallo R."/>
            <person name="Traeger S."/>
            <person name="Wang M."/>
            <person name="Zifcakova L."/>
            <person name="Wipf D."/>
            <person name="Zambonelli A."/>
            <person name="Paolocci F."/>
            <person name="Nowrousian M."/>
            <person name="Ottonello S."/>
            <person name="Baldrian P."/>
            <person name="Spatafora J.W."/>
            <person name="Henrissat B."/>
            <person name="Nagy L.G."/>
            <person name="Aury J.M."/>
            <person name="Wincker P."/>
            <person name="Grigoriev I.V."/>
            <person name="Bonfante P."/>
            <person name="Martin F.M."/>
        </authorList>
    </citation>
    <scope>NUCLEOTIDE SEQUENCE [LARGE SCALE GENOMIC DNA]</scope>
    <source>
        <strain evidence="3 4">120613-1</strain>
    </source>
</reference>
<feature type="compositionally biased region" description="Polar residues" evidence="2">
    <location>
        <begin position="414"/>
        <end position="428"/>
    </location>
</feature>
<dbReference type="Proteomes" id="UP000276215">
    <property type="component" value="Unassembled WGS sequence"/>
</dbReference>
<dbReference type="AlphaFoldDB" id="A0A3N4JZ21"/>
<evidence type="ECO:0000256" key="1">
    <source>
        <dbReference type="ARBA" id="ARBA00005350"/>
    </source>
</evidence>
<dbReference type="PANTHER" id="PTHR23248">
    <property type="entry name" value="PHOSPHOLIPID SCRAMBLASE-RELATED"/>
    <property type="match status" value="1"/>
</dbReference>
<proteinExistence type="inferred from homology"/>
<comment type="similarity">
    <text evidence="1">Belongs to the phospholipid scramblase family.</text>
</comment>
<evidence type="ECO:0000313" key="4">
    <source>
        <dbReference type="Proteomes" id="UP000276215"/>
    </source>
</evidence>
<sequence>MLSRTLLRVRLRPPLPAAATARALSTLRSSQQPPGPRHTSIRQTRARIPYNSTTSSNAFYPPASSSPPPSETNMQTPVHIPPTILQPSHLTQTHPAASILSNSALVIQRQLEFGNLLLGFEQANKYVLMDPSGAHVGFLAEEETGIGKIMARQWLRTHRAFTAHVFDKGGREVLTFSRPFSWLRSRIGVFDPLAEGDGGRVIGEARQEWHLWRRRYDLFLYNEDGSSPVEEEKEAGGGVGGYMKQFAYIDEPFLSWDFTLLSESNQIIGSVNRNFTGFGREIFTDTGVYVLRMDAASIAQEPKHLISQTGHTAPPAGRRGMTLDERAVMLATAVSVDFDYFSRHSGHGAGVMPFDTYSSSNDVVDEVLGGVMQDPEGRSGTGRGSGSVGGGNTDTPTTATTEDGSPWEVDSQEPRSSNPTAGHDNSPSPWDGGRNIGGSNNNDGGGGGGGGSCWPFDDED</sequence>
<dbReference type="PANTHER" id="PTHR23248:SF9">
    <property type="entry name" value="PHOSPHOLIPID SCRAMBLASE"/>
    <property type="match status" value="1"/>
</dbReference>
<feature type="compositionally biased region" description="Low complexity" evidence="2">
    <location>
        <begin position="393"/>
        <end position="404"/>
    </location>
</feature>
<dbReference type="GO" id="GO:0017128">
    <property type="term" value="F:phospholipid scramblase activity"/>
    <property type="evidence" value="ECO:0007669"/>
    <property type="project" value="InterPro"/>
</dbReference>
<keyword evidence="4" id="KW-1185">Reference proteome</keyword>
<evidence type="ECO:0000256" key="2">
    <source>
        <dbReference type="SAM" id="MobiDB-lite"/>
    </source>
</evidence>
<feature type="compositionally biased region" description="Gly residues" evidence="2">
    <location>
        <begin position="379"/>
        <end position="392"/>
    </location>
</feature>
<dbReference type="GO" id="GO:0005886">
    <property type="term" value="C:plasma membrane"/>
    <property type="evidence" value="ECO:0007669"/>
    <property type="project" value="TreeGrafter"/>
</dbReference>
<organism evidence="3 4">
    <name type="scientific">Choiromyces venosus 120613-1</name>
    <dbReference type="NCBI Taxonomy" id="1336337"/>
    <lineage>
        <taxon>Eukaryota</taxon>
        <taxon>Fungi</taxon>
        <taxon>Dikarya</taxon>
        <taxon>Ascomycota</taxon>
        <taxon>Pezizomycotina</taxon>
        <taxon>Pezizomycetes</taxon>
        <taxon>Pezizales</taxon>
        <taxon>Tuberaceae</taxon>
        <taxon>Choiromyces</taxon>
    </lineage>
</organism>
<accession>A0A3N4JZ21</accession>
<evidence type="ECO:0000313" key="3">
    <source>
        <dbReference type="EMBL" id="RPB03527.1"/>
    </source>
</evidence>
<protein>
    <submittedName>
        <fullName evidence="3">Scramblase-domain-containing protein</fullName>
    </submittedName>
</protein>
<name>A0A3N4JZ21_9PEZI</name>
<gene>
    <name evidence="3" type="ORF">L873DRAFT_1800623</name>
</gene>
<feature type="region of interest" description="Disordered" evidence="2">
    <location>
        <begin position="371"/>
        <end position="460"/>
    </location>
</feature>
<dbReference type="Pfam" id="PF03803">
    <property type="entry name" value="Scramblase"/>
    <property type="match status" value="1"/>
</dbReference>
<dbReference type="InterPro" id="IPR005552">
    <property type="entry name" value="Scramblase"/>
</dbReference>
<dbReference type="STRING" id="1336337.A0A3N4JZ21"/>
<dbReference type="OrthoDB" id="191150at2759"/>
<feature type="region of interest" description="Disordered" evidence="2">
    <location>
        <begin position="21"/>
        <end position="86"/>
    </location>
</feature>
<feature type="compositionally biased region" description="Gly residues" evidence="2">
    <location>
        <begin position="443"/>
        <end position="452"/>
    </location>
</feature>